<accession>A0A6A5Q9N5</accession>
<sequence length="89" mass="9765">MSEEQSTPFVAQQLPQPLVSKNITHAHKYRIPGNDRGDVELGTQGPLQLQGCMAEETRLKPQKLNGYVGPAMIAYDGRAVEMPLHAVLP</sequence>
<dbReference type="Proteomes" id="UP000800096">
    <property type="component" value="Unassembled WGS sequence"/>
</dbReference>
<dbReference type="OrthoDB" id="3724403at2759"/>
<dbReference type="AlphaFoldDB" id="A0A6A5Q9N5"/>
<dbReference type="EMBL" id="ML979141">
    <property type="protein sequence ID" value="KAF1912145.1"/>
    <property type="molecule type" value="Genomic_DNA"/>
</dbReference>
<reference evidence="1" key="1">
    <citation type="journal article" date="2020" name="Stud. Mycol.">
        <title>101 Dothideomycetes genomes: a test case for predicting lifestyles and emergence of pathogens.</title>
        <authorList>
            <person name="Haridas S."/>
            <person name="Albert R."/>
            <person name="Binder M."/>
            <person name="Bloem J."/>
            <person name="Labutti K."/>
            <person name="Salamov A."/>
            <person name="Andreopoulos B."/>
            <person name="Baker S."/>
            <person name="Barry K."/>
            <person name="Bills G."/>
            <person name="Bluhm B."/>
            <person name="Cannon C."/>
            <person name="Castanera R."/>
            <person name="Culley D."/>
            <person name="Daum C."/>
            <person name="Ezra D."/>
            <person name="Gonzalez J."/>
            <person name="Henrissat B."/>
            <person name="Kuo A."/>
            <person name="Liang C."/>
            <person name="Lipzen A."/>
            <person name="Lutzoni F."/>
            <person name="Magnuson J."/>
            <person name="Mondo S."/>
            <person name="Nolan M."/>
            <person name="Ohm R."/>
            <person name="Pangilinan J."/>
            <person name="Park H.-J."/>
            <person name="Ramirez L."/>
            <person name="Alfaro M."/>
            <person name="Sun H."/>
            <person name="Tritt A."/>
            <person name="Yoshinaga Y."/>
            <person name="Zwiers L.-H."/>
            <person name="Turgeon B."/>
            <person name="Goodwin S."/>
            <person name="Spatafora J."/>
            <person name="Crous P."/>
            <person name="Grigoriev I."/>
        </authorList>
    </citation>
    <scope>NUCLEOTIDE SEQUENCE</scope>
    <source>
        <strain evidence="1">HMLAC05119</strain>
    </source>
</reference>
<protein>
    <submittedName>
        <fullName evidence="1">Uncharacterized protein</fullName>
    </submittedName>
</protein>
<organism evidence="1 2">
    <name type="scientific">Ampelomyces quisqualis</name>
    <name type="common">Powdery mildew agent</name>
    <dbReference type="NCBI Taxonomy" id="50730"/>
    <lineage>
        <taxon>Eukaryota</taxon>
        <taxon>Fungi</taxon>
        <taxon>Dikarya</taxon>
        <taxon>Ascomycota</taxon>
        <taxon>Pezizomycotina</taxon>
        <taxon>Dothideomycetes</taxon>
        <taxon>Pleosporomycetidae</taxon>
        <taxon>Pleosporales</taxon>
        <taxon>Pleosporineae</taxon>
        <taxon>Phaeosphaeriaceae</taxon>
        <taxon>Ampelomyces</taxon>
    </lineage>
</organism>
<evidence type="ECO:0000313" key="2">
    <source>
        <dbReference type="Proteomes" id="UP000800096"/>
    </source>
</evidence>
<proteinExistence type="predicted"/>
<keyword evidence="2" id="KW-1185">Reference proteome</keyword>
<evidence type="ECO:0000313" key="1">
    <source>
        <dbReference type="EMBL" id="KAF1912145.1"/>
    </source>
</evidence>
<gene>
    <name evidence="1" type="ORF">BDU57DRAFT_459866</name>
</gene>
<name>A0A6A5Q9N5_AMPQU</name>